<dbReference type="InterPro" id="IPR050865">
    <property type="entry name" value="BEACH_Domain"/>
</dbReference>
<dbReference type="Pfam" id="PF15787">
    <property type="entry name" value="DUF4704"/>
    <property type="match status" value="1"/>
</dbReference>
<evidence type="ECO:0000256" key="1">
    <source>
        <dbReference type="SAM" id="MobiDB-lite"/>
    </source>
</evidence>
<dbReference type="FunCoup" id="A0A2J7R342">
    <property type="interactions" value="1114"/>
</dbReference>
<dbReference type="GO" id="GO:0019901">
    <property type="term" value="F:protein kinase binding"/>
    <property type="evidence" value="ECO:0007669"/>
    <property type="project" value="TreeGrafter"/>
</dbReference>
<accession>A0A2J7R342</accession>
<protein>
    <recommendedName>
        <fullName evidence="2">BEACH-type PH domain-containing protein</fullName>
    </recommendedName>
</protein>
<dbReference type="GO" id="GO:0016020">
    <property type="term" value="C:membrane"/>
    <property type="evidence" value="ECO:0007669"/>
    <property type="project" value="TreeGrafter"/>
</dbReference>
<feature type="compositionally biased region" description="Polar residues" evidence="1">
    <location>
        <begin position="1280"/>
        <end position="1290"/>
    </location>
</feature>
<dbReference type="PANTHER" id="PTHR13743">
    <property type="entry name" value="BEIGE/BEACH-RELATED"/>
    <property type="match status" value="1"/>
</dbReference>
<dbReference type="OrthoDB" id="26681at2759"/>
<gene>
    <name evidence="3" type="ORF">B7P43_G06879</name>
</gene>
<dbReference type="Pfam" id="PF06469">
    <property type="entry name" value="DUF1088"/>
    <property type="match status" value="1"/>
</dbReference>
<feature type="compositionally biased region" description="Polar residues" evidence="1">
    <location>
        <begin position="501"/>
        <end position="510"/>
    </location>
</feature>
<feature type="non-terminal residue" evidence="3">
    <location>
        <position position="1737"/>
    </location>
</feature>
<dbReference type="InParanoid" id="A0A2J7R342"/>
<reference evidence="3 4" key="1">
    <citation type="submission" date="2017-12" db="EMBL/GenBank/DDBJ databases">
        <title>Hemimetabolous genomes reveal molecular basis of termite eusociality.</title>
        <authorList>
            <person name="Harrison M.C."/>
            <person name="Jongepier E."/>
            <person name="Robertson H.M."/>
            <person name="Arning N."/>
            <person name="Bitard-Feildel T."/>
            <person name="Chao H."/>
            <person name="Childers C.P."/>
            <person name="Dinh H."/>
            <person name="Doddapaneni H."/>
            <person name="Dugan S."/>
            <person name="Gowin J."/>
            <person name="Greiner C."/>
            <person name="Han Y."/>
            <person name="Hu H."/>
            <person name="Hughes D.S.T."/>
            <person name="Huylmans A.-K."/>
            <person name="Kemena C."/>
            <person name="Kremer L.P.M."/>
            <person name="Lee S.L."/>
            <person name="Lopez-Ezquerra A."/>
            <person name="Mallet L."/>
            <person name="Monroy-Kuhn J.M."/>
            <person name="Moser A."/>
            <person name="Murali S.C."/>
            <person name="Muzny D.M."/>
            <person name="Otani S."/>
            <person name="Piulachs M.-D."/>
            <person name="Poelchau M."/>
            <person name="Qu J."/>
            <person name="Schaub F."/>
            <person name="Wada-Katsumata A."/>
            <person name="Worley K.C."/>
            <person name="Xie Q."/>
            <person name="Ylla G."/>
            <person name="Poulsen M."/>
            <person name="Gibbs R.A."/>
            <person name="Schal C."/>
            <person name="Richards S."/>
            <person name="Belles X."/>
            <person name="Korb J."/>
            <person name="Bornberg-Bauer E."/>
        </authorList>
    </citation>
    <scope>NUCLEOTIDE SEQUENCE [LARGE SCALE GENOMIC DNA]</scope>
    <source>
        <tissue evidence="3">Whole body</tissue>
    </source>
</reference>
<feature type="region of interest" description="Disordered" evidence="1">
    <location>
        <begin position="501"/>
        <end position="548"/>
    </location>
</feature>
<dbReference type="STRING" id="105785.A0A2J7R342"/>
<dbReference type="GO" id="GO:0005829">
    <property type="term" value="C:cytosol"/>
    <property type="evidence" value="ECO:0007669"/>
    <property type="project" value="TreeGrafter"/>
</dbReference>
<feature type="region of interest" description="Disordered" evidence="1">
    <location>
        <begin position="840"/>
        <end position="874"/>
    </location>
</feature>
<keyword evidence="4" id="KW-1185">Reference proteome</keyword>
<feature type="compositionally biased region" description="Low complexity" evidence="1">
    <location>
        <begin position="1245"/>
        <end position="1256"/>
    </location>
</feature>
<dbReference type="GO" id="GO:0008104">
    <property type="term" value="P:intracellular protein localization"/>
    <property type="evidence" value="ECO:0007669"/>
    <property type="project" value="TreeGrafter"/>
</dbReference>
<organism evidence="3 4">
    <name type="scientific">Cryptotermes secundus</name>
    <dbReference type="NCBI Taxonomy" id="105785"/>
    <lineage>
        <taxon>Eukaryota</taxon>
        <taxon>Metazoa</taxon>
        <taxon>Ecdysozoa</taxon>
        <taxon>Arthropoda</taxon>
        <taxon>Hexapoda</taxon>
        <taxon>Insecta</taxon>
        <taxon>Pterygota</taxon>
        <taxon>Neoptera</taxon>
        <taxon>Polyneoptera</taxon>
        <taxon>Dictyoptera</taxon>
        <taxon>Blattodea</taxon>
        <taxon>Blattoidea</taxon>
        <taxon>Termitoidae</taxon>
        <taxon>Kalotermitidae</taxon>
        <taxon>Cryptotermitinae</taxon>
        <taxon>Cryptotermes</taxon>
    </lineage>
</organism>
<feature type="region of interest" description="Disordered" evidence="1">
    <location>
        <begin position="1226"/>
        <end position="1290"/>
    </location>
</feature>
<dbReference type="InterPro" id="IPR010508">
    <property type="entry name" value="NBEA-like_DUF1088"/>
</dbReference>
<dbReference type="InterPro" id="IPR023362">
    <property type="entry name" value="PH-BEACH_dom"/>
</dbReference>
<evidence type="ECO:0000313" key="4">
    <source>
        <dbReference type="Proteomes" id="UP000235965"/>
    </source>
</evidence>
<evidence type="ECO:0000259" key="2">
    <source>
        <dbReference type="PROSITE" id="PS51783"/>
    </source>
</evidence>
<dbReference type="Gene3D" id="2.30.29.30">
    <property type="entry name" value="Pleckstrin-homology domain (PH domain)/Phosphotyrosine-binding domain (PTB)"/>
    <property type="match status" value="1"/>
</dbReference>
<feature type="compositionally biased region" description="Basic and acidic residues" evidence="1">
    <location>
        <begin position="511"/>
        <end position="524"/>
    </location>
</feature>
<feature type="region of interest" description="Disordered" evidence="1">
    <location>
        <begin position="421"/>
        <end position="462"/>
    </location>
</feature>
<proteinExistence type="predicted"/>
<feature type="region of interest" description="Disordered" evidence="1">
    <location>
        <begin position="1166"/>
        <end position="1208"/>
    </location>
</feature>
<feature type="region of interest" description="Disordered" evidence="1">
    <location>
        <begin position="1317"/>
        <end position="1341"/>
    </location>
</feature>
<feature type="compositionally biased region" description="Pro residues" evidence="1">
    <location>
        <begin position="1167"/>
        <end position="1176"/>
    </location>
</feature>
<name>A0A2J7R342_9NEOP</name>
<feature type="region of interest" description="Disordered" evidence="1">
    <location>
        <begin position="617"/>
        <end position="679"/>
    </location>
</feature>
<dbReference type="InterPro" id="IPR011993">
    <property type="entry name" value="PH-like_dom_sf"/>
</dbReference>
<dbReference type="PANTHER" id="PTHR13743:SF162">
    <property type="entry name" value="NEUROBEACHIN"/>
    <property type="match status" value="1"/>
</dbReference>
<sequence length="1737" mass="192029">MIGNGVKDDELQSILNYLTTMHEDENLHDVLQMLISLISEHPASMVPAFDVKQGVRTIFKLLAAESLLIRLQALKLLGFFLSRSTHKRKYDVMSPHNLYTLLAERLLLNEETLTLPTYNVLYEIMTEHISQQILYTRHPEPESHFRLENPMILKVVATLVRQSKQTEQLLDVKKLFLSDMTLLCNNNRENRRTVLQMSVWQEWLIAMAYIHPKNSEEQKISDMVYSLFRMLLHHAIKHEYGGWRVWVDTLAIVHSKVSYEEFKLQFAQMYEHYERQRSDNITDPAVRQQRPISTISGWDQQHTNGYHTRPPIASWPGPALPLQDSQPSSAAGSAVCSCDLGVRESGPPIHEPQQQASQGGLVGSVACSCDLESPGGLGDKCSADGLLGLEEEKVPSDIVSIGSSTCNLYSEVCKPDSALTLEDDNPSDTEDHGECLPASEDQIVPDSDQGQVYPETPISEPSNQVLKENACNSLSEEIVFKENEQQSENIEFVTSKTANENVEVDNISQEKSLEELRKEDDKEQGCPIDGNNLPAQDKQNSSNTDISPKGVLDAEQLKNEAKTVTHVAASKSEDGSPAVENLVESFDEAVELQDEHTIKEDVELLNLVSNEVTVQVEREVGDSDTSEAYLTPTDTAETSTEKKETEAEESEESKPLDSEADVGVARSSNESSIEEKASGEEAVLILAKDSKGNCSSSAETADIEVEAKLEGKECVKTLESGGDNSEGQFQGKDFKTVDQEEVACITEDSESVLDEGAESTVESCESNENLLDDGIGKSSDRVADIHAKSVPDTTNSFKVPNVISTAFSEISTKCDPIRTEHPVHDAGSNSLEEDVSVELRKQVSKETEEEPVVLPANTRNSPQKRPHSASTSTQVDPVHFESKCLKACQVVQSSSRPMFSPGPTRPPFRIPEFKWSYIHQRLLSDVLFSLETDIQVWRSHSTKSVLDFVNSSENAIFVVNTVHLISQLADNLIIACGGLLPLLASATSPNSELDVIEPTQGMPIEVAVSFLQRLVNMADVLIFASSLNFGELEAEKNMSSGGILRQCLRLVCTCAVRNCLECKERSRPFPTLSPPALSSSNNRAAHLQSLIRGVQASPKNIVENLVSQSSPVKDPEKLLQDMDVNRLRAVIYRDVEETKQAQFLALAIVYFISVLMVSKYRDILEPPLSPRPPSPAAPTTTTLRSNGGSHHRGSTNSPSAQPRGLCQQLSQEDGEYEVIIVDENNSSILADPDTHSSGPPSLKGSTRSRASSHASSLNHPYDVDPSDGVQRYARLPPPNLHSNKSGDSVEEVNSINLNPTTENSMDNEILLDDNKPASNDESWTDVNLNEDGDPITSKEDHRNIHNMSHSRGSMVDAEGNMEGGLGNAERGEKPMGEISVVRVPDGLCPAPTQARPDELPIKPLVEHLAVPTPSREASLTQKLEMALGSVCPLLREIMVDFAPFLSKTLVGSHGQELLMEGKGLTTFKNSNSVVELVMLLCSQEWQNSLQKHAGLAFIELINEGRLLSHAMKDHIVRVANEAEFILNRMRADDVLKHADFESQCAQTLLDRREEERMCDHLITAARRRDNVIASRLLEKVRNIMSNKHGAWGYMDPHAAKLNEFWKLDAWEDDARRRKRFVHNPLGSSHPEATLKAALEHGAPEDAILQAREEFHAHLAASRGQQQQMQSTDLMDDSELLADDRDLDVDLTGPVNISTKARLVAPGVVAPGTVSITSTELYFEVDEEDTEYRRIDPE</sequence>
<feature type="region of interest" description="Disordered" evidence="1">
    <location>
        <begin position="297"/>
        <end position="328"/>
    </location>
</feature>
<dbReference type="PROSITE" id="PS51783">
    <property type="entry name" value="PH_BEACH"/>
    <property type="match status" value="1"/>
</dbReference>
<feature type="domain" description="BEACH-type PH" evidence="2">
    <location>
        <begin position="1689"/>
        <end position="1737"/>
    </location>
</feature>
<comment type="caution">
    <text evidence="3">The sequence shown here is derived from an EMBL/GenBank/DDBJ whole genome shotgun (WGS) entry which is preliminary data.</text>
</comment>
<dbReference type="Proteomes" id="UP000235965">
    <property type="component" value="Unassembled WGS sequence"/>
</dbReference>
<feature type="compositionally biased region" description="Polar residues" evidence="1">
    <location>
        <begin position="297"/>
        <end position="306"/>
    </location>
</feature>
<feature type="compositionally biased region" description="Polar residues" evidence="1">
    <location>
        <begin position="533"/>
        <end position="546"/>
    </location>
</feature>
<evidence type="ECO:0000313" key="3">
    <source>
        <dbReference type="EMBL" id="PNF35244.1"/>
    </source>
</evidence>
<feature type="compositionally biased region" description="Polar residues" evidence="1">
    <location>
        <begin position="1317"/>
        <end position="1327"/>
    </location>
</feature>
<dbReference type="EMBL" id="NEVH01007823">
    <property type="protein sequence ID" value="PNF35244.1"/>
    <property type="molecule type" value="Genomic_DNA"/>
</dbReference>
<dbReference type="InterPro" id="IPR031570">
    <property type="entry name" value="NBEA/BDCP_DUF4704"/>
</dbReference>